<dbReference type="GO" id="GO:0016779">
    <property type="term" value="F:nucleotidyltransferase activity"/>
    <property type="evidence" value="ECO:0007669"/>
    <property type="project" value="UniProtKB-KW"/>
</dbReference>
<protein>
    <submittedName>
        <fullName evidence="2">ThiF family adenylyltransferase</fullName>
    </submittedName>
</protein>
<dbReference type="EMBL" id="CP076022">
    <property type="protein sequence ID" value="QWC09330.1"/>
    <property type="molecule type" value="Genomic_DNA"/>
</dbReference>
<evidence type="ECO:0000313" key="3">
    <source>
        <dbReference type="Proteomes" id="UP000676885"/>
    </source>
</evidence>
<name>A0A975M3Q5_9MICC</name>
<dbReference type="Proteomes" id="UP000676885">
    <property type="component" value="Chromosome"/>
</dbReference>
<dbReference type="KEGG" id="ajg:KKR91_12645"/>
<evidence type="ECO:0000259" key="1">
    <source>
        <dbReference type="Pfam" id="PF00899"/>
    </source>
</evidence>
<proteinExistence type="predicted"/>
<organism evidence="2 3">
    <name type="scientific">Arthrobacter jiangjiafuii</name>
    <dbReference type="NCBI Taxonomy" id="2817475"/>
    <lineage>
        <taxon>Bacteria</taxon>
        <taxon>Bacillati</taxon>
        <taxon>Actinomycetota</taxon>
        <taxon>Actinomycetes</taxon>
        <taxon>Micrococcales</taxon>
        <taxon>Micrococcaceae</taxon>
        <taxon>Arthrobacter</taxon>
    </lineage>
</organism>
<keyword evidence="3" id="KW-1185">Reference proteome</keyword>
<keyword evidence="2" id="KW-0548">Nucleotidyltransferase</keyword>
<evidence type="ECO:0000313" key="2">
    <source>
        <dbReference type="EMBL" id="QWC09330.1"/>
    </source>
</evidence>
<dbReference type="SUPFAM" id="SSF69572">
    <property type="entry name" value="Activating enzymes of the ubiquitin-like proteins"/>
    <property type="match status" value="1"/>
</dbReference>
<keyword evidence="2" id="KW-0808">Transferase</keyword>
<dbReference type="GO" id="GO:0008641">
    <property type="term" value="F:ubiquitin-like modifier activating enzyme activity"/>
    <property type="evidence" value="ECO:0007669"/>
    <property type="project" value="InterPro"/>
</dbReference>
<dbReference type="Pfam" id="PF00899">
    <property type="entry name" value="ThiF"/>
    <property type="match status" value="1"/>
</dbReference>
<feature type="domain" description="THIF-type NAD/FAD binding fold" evidence="1">
    <location>
        <begin position="124"/>
        <end position="195"/>
    </location>
</feature>
<sequence length="357" mass="36365">MRINPGLHVVELSRAARQFGLGPDALVLRGLQDSDLAFLAALRSGLPDGAEAAAASRCSVPAQRARSLTQALAPVLLPCPGPGAPDRSGPSIPGLRSERLAGDSDRLSAAYRLDGSVFMRSRARAAVEVSGLGRIGSLLARTLASAGVGTLVLSDPGVVLPVDIGPGYPLTDLGMGRAQAVKRQIYRLDPTVQVLPNAARTPGLQPAHLDLAVSIGGPPIAGRAPGRPAREHPHLAVTVQETGVDIGPLVVPGLTPCLECLELALAGGDLNWYAAAEALGRGGAEAVPAGEEGAGAVLAAGAAAVQVLAFLDGVVQPTTWSAVLALRAADGHLGLKKLRFHPECGCRLQLQDSPAAS</sequence>
<gene>
    <name evidence="2" type="ORF">KKR91_12645</name>
</gene>
<dbReference type="Gene3D" id="3.40.50.720">
    <property type="entry name" value="NAD(P)-binding Rossmann-like Domain"/>
    <property type="match status" value="1"/>
</dbReference>
<dbReference type="InterPro" id="IPR000594">
    <property type="entry name" value="ThiF_NAD_FAD-bd"/>
</dbReference>
<dbReference type="RefSeq" id="WP_210231203.1">
    <property type="nucleotide sequence ID" value="NZ_CP076022.1"/>
</dbReference>
<reference evidence="2 3" key="1">
    <citation type="submission" date="2021-05" db="EMBL/GenBank/DDBJ databases">
        <title>Novel species in genus Arthrobacter.</title>
        <authorList>
            <person name="Zhang G."/>
        </authorList>
    </citation>
    <scope>NUCLEOTIDE SEQUENCE [LARGE SCALE GENOMIC DNA]</scope>
    <source>
        <strain evidence="3">zg-ZUI227</strain>
    </source>
</reference>
<dbReference type="AlphaFoldDB" id="A0A975M3Q5"/>
<accession>A0A975M3Q5</accession>
<dbReference type="InterPro" id="IPR035985">
    <property type="entry name" value="Ubiquitin-activating_enz"/>
</dbReference>